<dbReference type="RefSeq" id="XP_003059496.1">
    <property type="nucleotide sequence ID" value="XM_003059450.1"/>
</dbReference>
<dbReference type="Proteomes" id="UP000001876">
    <property type="component" value="Unassembled WGS sequence"/>
</dbReference>
<dbReference type="KEGG" id="mpp:MICPUCDRAFT_9148"/>
<dbReference type="PANTHER" id="PTHR36397">
    <property type="entry name" value="OSJNBA0081L15.1 PROTEIN"/>
    <property type="match status" value="1"/>
</dbReference>
<dbReference type="EMBL" id="GG663740">
    <property type="protein sequence ID" value="EEH56628.1"/>
    <property type="molecule type" value="Genomic_DNA"/>
</dbReference>
<dbReference type="eggNOG" id="ENOG502S1VV">
    <property type="taxonomic scope" value="Eukaryota"/>
</dbReference>
<dbReference type="GeneID" id="9684642"/>
<dbReference type="PANTHER" id="PTHR36397:SF1">
    <property type="entry name" value="OS04G0482900 PROTEIN"/>
    <property type="match status" value="1"/>
</dbReference>
<protein>
    <submittedName>
        <fullName evidence="1">Predicted protein</fullName>
    </submittedName>
</protein>
<feature type="non-terminal residue" evidence="1">
    <location>
        <position position="79"/>
    </location>
</feature>
<keyword evidence="2" id="KW-1185">Reference proteome</keyword>
<proteinExistence type="predicted"/>
<evidence type="ECO:0000313" key="2">
    <source>
        <dbReference type="Proteomes" id="UP000001876"/>
    </source>
</evidence>
<dbReference type="AlphaFoldDB" id="C1MUH9"/>
<dbReference type="OrthoDB" id="4237at2759"/>
<evidence type="ECO:0000313" key="1">
    <source>
        <dbReference type="EMBL" id="EEH56628.1"/>
    </source>
</evidence>
<accession>C1MUH9</accession>
<reference evidence="1 2" key="1">
    <citation type="journal article" date="2009" name="Science">
        <title>Green evolution and dynamic adaptations revealed by genomes of the marine picoeukaryotes Micromonas.</title>
        <authorList>
            <person name="Worden A.Z."/>
            <person name="Lee J.H."/>
            <person name="Mock T."/>
            <person name="Rouze P."/>
            <person name="Simmons M.P."/>
            <person name="Aerts A.L."/>
            <person name="Allen A.E."/>
            <person name="Cuvelier M.L."/>
            <person name="Derelle E."/>
            <person name="Everett M.V."/>
            <person name="Foulon E."/>
            <person name="Grimwood J."/>
            <person name="Gundlach H."/>
            <person name="Henrissat B."/>
            <person name="Napoli C."/>
            <person name="McDonald S.M."/>
            <person name="Parker M.S."/>
            <person name="Rombauts S."/>
            <person name="Salamov A."/>
            <person name="Von Dassow P."/>
            <person name="Badger J.H."/>
            <person name="Coutinho P.M."/>
            <person name="Demir E."/>
            <person name="Dubchak I."/>
            <person name="Gentemann C."/>
            <person name="Eikrem W."/>
            <person name="Gready J.E."/>
            <person name="John U."/>
            <person name="Lanier W."/>
            <person name="Lindquist E.A."/>
            <person name="Lucas S."/>
            <person name="Mayer K.F."/>
            <person name="Moreau H."/>
            <person name="Not F."/>
            <person name="Otillar R."/>
            <person name="Panaud O."/>
            <person name="Pangilinan J."/>
            <person name="Paulsen I."/>
            <person name="Piegu B."/>
            <person name="Poliakov A."/>
            <person name="Robbens S."/>
            <person name="Schmutz J."/>
            <person name="Toulza E."/>
            <person name="Wyss T."/>
            <person name="Zelensky A."/>
            <person name="Zhou K."/>
            <person name="Armbrust E.V."/>
            <person name="Bhattacharya D."/>
            <person name="Goodenough U.W."/>
            <person name="Van de Peer Y."/>
            <person name="Grigoriev I.V."/>
        </authorList>
    </citation>
    <scope>NUCLEOTIDE SEQUENCE [LARGE SCALE GENOMIC DNA]</scope>
    <source>
        <strain evidence="1 2">CCMP1545</strain>
    </source>
</reference>
<feature type="non-terminal residue" evidence="1">
    <location>
        <position position="1"/>
    </location>
</feature>
<gene>
    <name evidence="1" type="ORF">MICPUCDRAFT_9148</name>
</gene>
<organism evidence="2">
    <name type="scientific">Micromonas pusilla (strain CCMP1545)</name>
    <name type="common">Picoplanktonic green alga</name>
    <dbReference type="NCBI Taxonomy" id="564608"/>
    <lineage>
        <taxon>Eukaryota</taxon>
        <taxon>Viridiplantae</taxon>
        <taxon>Chlorophyta</taxon>
        <taxon>Mamiellophyceae</taxon>
        <taxon>Mamiellales</taxon>
        <taxon>Mamiellaceae</taxon>
        <taxon>Micromonas</taxon>
    </lineage>
</organism>
<sequence>YEVKVTTPPERSLGTHRFPANTHCGDTIELRNRYFVVDKVAYHYKLERGKYRKDDSRLYVQEATRFLLNKHLDSLLEKS</sequence>
<dbReference type="OMA" id="QCGESIT"/>
<name>C1MUH9_MICPC</name>